<proteinExistence type="predicted"/>
<dbReference type="AlphaFoldDB" id="A0A840BMU5"/>
<protein>
    <submittedName>
        <fullName evidence="1">Uncharacterized protein</fullName>
    </submittedName>
</protein>
<sequence>MQEIDTAFARRNPSFATASAVLDIDHRQQSITLRVSRADLSPRIISHELIHLKRNVIESVPKFFPVASASNTDIQAIYLLENALEHLFVVPQEMAAHPEAPVHWARDYATLVDASKGSGFALCLHWVFLRLVLPDHTALAETCAAHLNVLQDPYLIRVAEYLRQTLQLALPDKVAMQQTLLKAVAPAIRAQIAVGRFAIRDGKLVTERLSDGVWCPI</sequence>
<organism evidence="1 2">
    <name type="scientific">Niveibacterium umoris</name>
    <dbReference type="NCBI Taxonomy" id="1193620"/>
    <lineage>
        <taxon>Bacteria</taxon>
        <taxon>Pseudomonadati</taxon>
        <taxon>Pseudomonadota</taxon>
        <taxon>Betaproteobacteria</taxon>
        <taxon>Rhodocyclales</taxon>
        <taxon>Rhodocyclaceae</taxon>
        <taxon>Niveibacterium</taxon>
    </lineage>
</organism>
<keyword evidence="2" id="KW-1185">Reference proteome</keyword>
<evidence type="ECO:0000313" key="1">
    <source>
        <dbReference type="EMBL" id="MBB4012982.1"/>
    </source>
</evidence>
<reference evidence="1 2" key="1">
    <citation type="submission" date="2020-08" db="EMBL/GenBank/DDBJ databases">
        <title>Genomic Encyclopedia of Type Strains, Phase IV (KMG-IV): sequencing the most valuable type-strain genomes for metagenomic binning, comparative biology and taxonomic classification.</title>
        <authorList>
            <person name="Goeker M."/>
        </authorList>
    </citation>
    <scope>NUCLEOTIDE SEQUENCE [LARGE SCALE GENOMIC DNA]</scope>
    <source>
        <strain evidence="1 2">DSM 106739</strain>
    </source>
</reference>
<name>A0A840BMU5_9RHOO</name>
<evidence type="ECO:0000313" key="2">
    <source>
        <dbReference type="Proteomes" id="UP000561045"/>
    </source>
</evidence>
<gene>
    <name evidence="1" type="ORF">GGR36_002290</name>
</gene>
<accession>A0A840BMU5</accession>
<comment type="caution">
    <text evidence="1">The sequence shown here is derived from an EMBL/GenBank/DDBJ whole genome shotgun (WGS) entry which is preliminary data.</text>
</comment>
<dbReference type="EMBL" id="JACIET010000001">
    <property type="protein sequence ID" value="MBB4012982.1"/>
    <property type="molecule type" value="Genomic_DNA"/>
</dbReference>
<dbReference type="RefSeq" id="WP_183634743.1">
    <property type="nucleotide sequence ID" value="NZ_BAABLE010000011.1"/>
</dbReference>
<dbReference type="Proteomes" id="UP000561045">
    <property type="component" value="Unassembled WGS sequence"/>
</dbReference>